<protein>
    <submittedName>
        <fullName evidence="4">DEAD/DEAH box helicase domain protein</fullName>
    </submittedName>
</protein>
<accession>A0A086J6L9</accession>
<dbReference type="Proteomes" id="UP000028828">
    <property type="component" value="Unassembled WGS sequence"/>
</dbReference>
<dbReference type="SMART" id="SM00490">
    <property type="entry name" value="HELICc"/>
    <property type="match status" value="1"/>
</dbReference>
<comment type="caution">
    <text evidence="4">The sequence shown here is derived from an EMBL/GenBank/DDBJ whole genome shotgun (WGS) entry which is preliminary data.</text>
</comment>
<sequence length="221" mass="23304">MKTTDPSTFSALSTYPSVSSSSGSYLSATHSFPLSVSFSSSSPSASSTFPPPPLVPARLPKLSALHHGLSIERRRAVIEAFSSSSPVPTWSPSGVDSAALAPSQFASGLPTSLVGQASHRRLSKSGRERQQGSLHGQEPLPQVSSNPGYELRILFATDVAATGVNVGVVDSVIHAGMPRDPELLVQRLTRVARPSTRVLHFFCLTSVFLAPRLVAIIMGSL</sequence>
<evidence type="ECO:0000256" key="1">
    <source>
        <dbReference type="SAM" id="MobiDB-lite"/>
    </source>
</evidence>
<feature type="transmembrane region" description="Helical" evidence="2">
    <location>
        <begin position="198"/>
        <end position="218"/>
    </location>
</feature>
<dbReference type="Gene3D" id="3.40.50.300">
    <property type="entry name" value="P-loop containing nucleotide triphosphate hydrolases"/>
    <property type="match status" value="1"/>
</dbReference>
<feature type="domain" description="Helicase C-terminal" evidence="3">
    <location>
        <begin position="63"/>
        <end position="221"/>
    </location>
</feature>
<feature type="region of interest" description="Disordered" evidence="1">
    <location>
        <begin position="1"/>
        <end position="27"/>
    </location>
</feature>
<evidence type="ECO:0000259" key="3">
    <source>
        <dbReference type="PROSITE" id="PS51194"/>
    </source>
</evidence>
<dbReference type="SUPFAM" id="SSF52540">
    <property type="entry name" value="P-loop containing nucleoside triphosphate hydrolases"/>
    <property type="match status" value="1"/>
</dbReference>
<keyword evidence="4" id="KW-0347">Helicase</keyword>
<feature type="region of interest" description="Disordered" evidence="1">
    <location>
        <begin position="116"/>
        <end position="144"/>
    </location>
</feature>
<keyword evidence="2" id="KW-1133">Transmembrane helix</keyword>
<gene>
    <name evidence="4" type="ORF">TGP89_365460</name>
</gene>
<keyword evidence="4" id="KW-0067">ATP-binding</keyword>
<reference evidence="4 5" key="1">
    <citation type="submission" date="2014-03" db="EMBL/GenBank/DDBJ databases">
        <authorList>
            <person name="Sibley D."/>
            <person name="Venepally P."/>
            <person name="Karamycheva S."/>
            <person name="Hadjithomas M."/>
            <person name="Khan A."/>
            <person name="Brunk B."/>
            <person name="Roos D."/>
            <person name="Caler E."/>
            <person name="Lorenzi H."/>
        </authorList>
    </citation>
    <scope>NUCLEOTIDE SEQUENCE [LARGE SCALE GENOMIC DNA]</scope>
    <source>
        <strain evidence="5">p89</strain>
    </source>
</reference>
<keyword evidence="4" id="KW-0547">Nucleotide-binding</keyword>
<organism evidence="4 5">
    <name type="scientific">Toxoplasma gondii p89</name>
    <dbReference type="NCBI Taxonomy" id="943119"/>
    <lineage>
        <taxon>Eukaryota</taxon>
        <taxon>Sar</taxon>
        <taxon>Alveolata</taxon>
        <taxon>Apicomplexa</taxon>
        <taxon>Conoidasida</taxon>
        <taxon>Coccidia</taxon>
        <taxon>Eucoccidiorida</taxon>
        <taxon>Eimeriorina</taxon>
        <taxon>Sarcocystidae</taxon>
        <taxon>Toxoplasma</taxon>
    </lineage>
</organism>
<proteinExistence type="predicted"/>
<evidence type="ECO:0000313" key="4">
    <source>
        <dbReference type="EMBL" id="KFG27787.1"/>
    </source>
</evidence>
<keyword evidence="4" id="KW-0378">Hydrolase</keyword>
<dbReference type="AlphaFoldDB" id="A0A086J6L9"/>
<evidence type="ECO:0000313" key="5">
    <source>
        <dbReference type="Proteomes" id="UP000028828"/>
    </source>
</evidence>
<dbReference type="PROSITE" id="PS51194">
    <property type="entry name" value="HELICASE_CTER"/>
    <property type="match status" value="1"/>
</dbReference>
<evidence type="ECO:0000256" key="2">
    <source>
        <dbReference type="SAM" id="Phobius"/>
    </source>
</evidence>
<keyword evidence="2" id="KW-0812">Transmembrane</keyword>
<dbReference type="GO" id="GO:0004386">
    <property type="term" value="F:helicase activity"/>
    <property type="evidence" value="ECO:0007669"/>
    <property type="project" value="UniProtKB-KW"/>
</dbReference>
<name>A0A086J6L9_TOXGO</name>
<keyword evidence="2" id="KW-0472">Membrane</keyword>
<dbReference type="InterPro" id="IPR001650">
    <property type="entry name" value="Helicase_C-like"/>
</dbReference>
<feature type="compositionally biased region" description="Low complexity" evidence="1">
    <location>
        <begin position="10"/>
        <end position="27"/>
    </location>
</feature>
<dbReference type="EMBL" id="AEYI02002596">
    <property type="protein sequence ID" value="KFG27787.1"/>
    <property type="molecule type" value="Genomic_DNA"/>
</dbReference>
<dbReference type="InterPro" id="IPR027417">
    <property type="entry name" value="P-loop_NTPase"/>
</dbReference>
<dbReference type="VEuPathDB" id="ToxoDB:TGP89_365460"/>
<dbReference type="Pfam" id="PF00271">
    <property type="entry name" value="Helicase_C"/>
    <property type="match status" value="1"/>
</dbReference>